<accession>A0AAW6K7Y0</accession>
<dbReference type="InterPro" id="IPR024775">
    <property type="entry name" value="DinB-like"/>
</dbReference>
<dbReference type="EMBL" id="JARAFO010000010">
    <property type="protein sequence ID" value="MDE1451885.1"/>
    <property type="molecule type" value="Genomic_DNA"/>
</dbReference>
<evidence type="ECO:0000259" key="1">
    <source>
        <dbReference type="Pfam" id="PF12867"/>
    </source>
</evidence>
<organism evidence="2 3">
    <name type="scientific">Bacillus paralicheniformis</name>
    <dbReference type="NCBI Taxonomy" id="1648923"/>
    <lineage>
        <taxon>Bacteria</taxon>
        <taxon>Bacillati</taxon>
        <taxon>Bacillota</taxon>
        <taxon>Bacilli</taxon>
        <taxon>Bacillales</taxon>
        <taxon>Bacillaceae</taxon>
        <taxon>Bacillus</taxon>
    </lineage>
</organism>
<feature type="domain" description="DinB-like" evidence="1">
    <location>
        <begin position="12"/>
        <end position="150"/>
    </location>
</feature>
<reference evidence="2" key="1">
    <citation type="submission" date="2022-12" db="EMBL/GenBank/DDBJ databases">
        <title>Draft Genome Sequences of Bacillus licheniformis and Bacillus paralicheniformis strains isolated from Irish skim milk powders.</title>
        <authorList>
            <person name="Lourenco A."/>
            <person name="Li F."/>
            <person name="Geraldine D."/>
            <person name="Tobin J.T."/>
            <person name="Butler F."/>
            <person name="Jordan K."/>
            <person name="Obrien T."/>
        </authorList>
    </citation>
    <scope>NUCLEOTIDE SEQUENCE</scope>
    <source>
        <strain evidence="2">3370</strain>
    </source>
</reference>
<dbReference type="AlphaFoldDB" id="A0AAW6K7Y0"/>
<name>A0AAW6K7Y0_9BACI</name>
<evidence type="ECO:0000313" key="3">
    <source>
        <dbReference type="Proteomes" id="UP001216709"/>
    </source>
</evidence>
<comment type="caution">
    <text evidence="2">The sequence shown here is derived from an EMBL/GenBank/DDBJ whole genome shotgun (WGS) entry which is preliminary data.</text>
</comment>
<evidence type="ECO:0000313" key="2">
    <source>
        <dbReference type="EMBL" id="MDE1451885.1"/>
    </source>
</evidence>
<dbReference type="Pfam" id="PF12867">
    <property type="entry name" value="DinB_2"/>
    <property type="match status" value="1"/>
</dbReference>
<proteinExistence type="predicted"/>
<dbReference type="SUPFAM" id="SSF109854">
    <property type="entry name" value="DinB/YfiT-like putative metalloenzymes"/>
    <property type="match status" value="1"/>
</dbReference>
<dbReference type="Proteomes" id="UP001216709">
    <property type="component" value="Unassembled WGS sequence"/>
</dbReference>
<dbReference type="RefSeq" id="WP_145608037.1">
    <property type="nucleotide sequence ID" value="NZ_CP158382.1"/>
</dbReference>
<dbReference type="Gene3D" id="1.20.120.450">
    <property type="entry name" value="dinb family like domain"/>
    <property type="match status" value="1"/>
</dbReference>
<dbReference type="InterPro" id="IPR034660">
    <property type="entry name" value="DinB/YfiT-like"/>
</dbReference>
<gene>
    <name evidence="2" type="ORF">PVN32_06805</name>
</gene>
<sequence length="174" mass="20076">MNFQLDEAIEILERTPETLSQLLTRLSREWISSDEGEGTWNAFDVVGHLIEGEKNNWIPRIEMILTKGETETFPPFDRVGQMQQNAGKTIEQLLGEFAALRRENLKTLRQLVDSETDFEQTGVHPEFGIVKLREQISTWVAHDLTHISQIARVLAKRYQDDVGPWKAYLRILAD</sequence>
<protein>
    <submittedName>
        <fullName evidence="2">DinB family protein</fullName>
    </submittedName>
</protein>